<evidence type="ECO:0000256" key="2">
    <source>
        <dbReference type="ARBA" id="ARBA00022723"/>
    </source>
</evidence>
<dbReference type="Pfam" id="PF13640">
    <property type="entry name" value="2OG-FeII_Oxy_3"/>
    <property type="match status" value="1"/>
</dbReference>
<reference evidence="10" key="1">
    <citation type="submission" date="2016-11" db="UniProtKB">
        <authorList>
            <consortium name="WormBaseParasite"/>
        </authorList>
    </citation>
    <scope>IDENTIFICATION</scope>
</reference>
<dbReference type="PANTHER" id="PTHR10869:SF244">
    <property type="entry name" value="PROLYL 4-HYDROXYLASE SUBUNIT ALPHA-2"/>
    <property type="match status" value="1"/>
</dbReference>
<evidence type="ECO:0000256" key="1">
    <source>
        <dbReference type="ARBA" id="ARBA00001961"/>
    </source>
</evidence>
<keyword evidence="9" id="KW-1185">Reference proteome</keyword>
<dbReference type="WBParaSite" id="L893_g21690.t1">
    <property type="protein sequence ID" value="L893_g21690.t1"/>
    <property type="gene ID" value="L893_g21690"/>
</dbReference>
<dbReference type="InterPro" id="IPR045054">
    <property type="entry name" value="P4HA-like"/>
</dbReference>
<sequence length="306" mass="35235">MRFVVGGFLFLVIFGGARAEDEEDIGEMWSRDLLNMCDNPSEYFSLGQLASFHYWRGADVVRVEIRSLTPLLLRFVGFASGRVSKRLLELAGEQALERMNVTSENTSYRHRGRRADGLWLEHESDTTLELFKKIGRVFRFEPKTAENFLHESDPTLELFKKIGRVFRFDPKTAENFLLLKYDENGHYAPHYDHLDETTQKDWWTTHHGNRLATMLLIAKTAERGGGTVFPYLGVTVQPEEGDLVMWFNADSHEAREVHSIHGACPIREGTKVALSLWLRSFPHATLRSPLHGEDPSYRLDHVLRFV</sequence>
<proteinExistence type="predicted"/>
<keyword evidence="6" id="KW-0408">Iron</keyword>
<evidence type="ECO:0000256" key="6">
    <source>
        <dbReference type="ARBA" id="ARBA00023004"/>
    </source>
</evidence>
<dbReference type="InterPro" id="IPR005123">
    <property type="entry name" value="Oxoglu/Fe-dep_dioxygenase_dom"/>
</dbReference>
<keyword evidence="2" id="KW-0479">Metal-binding</keyword>
<feature type="domain" description="Fe2OG dioxygenase" evidence="8">
    <location>
        <begin position="172"/>
        <end position="280"/>
    </location>
</feature>
<protein>
    <submittedName>
        <fullName evidence="10">Fe2OG dioxygenase domain-containing protein</fullName>
    </submittedName>
</protein>
<comment type="cofactor">
    <cofactor evidence="1">
        <name>L-ascorbate</name>
        <dbReference type="ChEBI" id="CHEBI:38290"/>
    </cofactor>
</comment>
<evidence type="ECO:0000256" key="4">
    <source>
        <dbReference type="ARBA" id="ARBA00022964"/>
    </source>
</evidence>
<dbReference type="AlphaFoldDB" id="A0A1I7Z0I8"/>
<keyword evidence="5" id="KW-0560">Oxidoreductase</keyword>
<evidence type="ECO:0000313" key="9">
    <source>
        <dbReference type="Proteomes" id="UP000095287"/>
    </source>
</evidence>
<dbReference type="GO" id="GO:0005506">
    <property type="term" value="F:iron ion binding"/>
    <property type="evidence" value="ECO:0007669"/>
    <property type="project" value="InterPro"/>
</dbReference>
<keyword evidence="4" id="KW-0223">Dioxygenase</keyword>
<dbReference type="GO" id="GO:0005783">
    <property type="term" value="C:endoplasmic reticulum"/>
    <property type="evidence" value="ECO:0007669"/>
    <property type="project" value="TreeGrafter"/>
</dbReference>
<dbReference type="GO" id="GO:0031418">
    <property type="term" value="F:L-ascorbic acid binding"/>
    <property type="evidence" value="ECO:0007669"/>
    <property type="project" value="UniProtKB-KW"/>
</dbReference>
<evidence type="ECO:0000256" key="3">
    <source>
        <dbReference type="ARBA" id="ARBA00022896"/>
    </source>
</evidence>
<dbReference type="PROSITE" id="PS51471">
    <property type="entry name" value="FE2OG_OXY"/>
    <property type="match status" value="1"/>
</dbReference>
<dbReference type="Gene3D" id="2.60.120.620">
    <property type="entry name" value="q2cbj1_9rhob like domain"/>
    <property type="match status" value="1"/>
</dbReference>
<dbReference type="SMART" id="SM00702">
    <property type="entry name" value="P4Hc"/>
    <property type="match status" value="1"/>
</dbReference>
<dbReference type="GO" id="GO:0004656">
    <property type="term" value="F:procollagen-proline 4-dioxygenase activity"/>
    <property type="evidence" value="ECO:0007669"/>
    <property type="project" value="TreeGrafter"/>
</dbReference>
<feature type="signal peptide" evidence="7">
    <location>
        <begin position="1"/>
        <end position="19"/>
    </location>
</feature>
<feature type="chain" id="PRO_5009312818" evidence="7">
    <location>
        <begin position="20"/>
        <end position="306"/>
    </location>
</feature>
<name>A0A1I7Z0I8_9BILA</name>
<keyword evidence="7" id="KW-0732">Signal</keyword>
<dbReference type="PANTHER" id="PTHR10869">
    <property type="entry name" value="PROLYL 4-HYDROXYLASE ALPHA SUBUNIT"/>
    <property type="match status" value="1"/>
</dbReference>
<evidence type="ECO:0000256" key="7">
    <source>
        <dbReference type="SAM" id="SignalP"/>
    </source>
</evidence>
<evidence type="ECO:0000259" key="8">
    <source>
        <dbReference type="PROSITE" id="PS51471"/>
    </source>
</evidence>
<dbReference type="InterPro" id="IPR044862">
    <property type="entry name" value="Pro_4_hyd_alph_FE2OG_OXY"/>
</dbReference>
<dbReference type="InterPro" id="IPR006620">
    <property type="entry name" value="Pro_4_hyd_alph"/>
</dbReference>
<keyword evidence="3" id="KW-0847">Vitamin C</keyword>
<dbReference type="Proteomes" id="UP000095287">
    <property type="component" value="Unplaced"/>
</dbReference>
<evidence type="ECO:0000256" key="5">
    <source>
        <dbReference type="ARBA" id="ARBA00023002"/>
    </source>
</evidence>
<evidence type="ECO:0000313" key="10">
    <source>
        <dbReference type="WBParaSite" id="L893_g21690.t1"/>
    </source>
</evidence>
<accession>A0A1I7Z0I8</accession>
<organism evidence="9 10">
    <name type="scientific">Steinernema glaseri</name>
    <dbReference type="NCBI Taxonomy" id="37863"/>
    <lineage>
        <taxon>Eukaryota</taxon>
        <taxon>Metazoa</taxon>
        <taxon>Ecdysozoa</taxon>
        <taxon>Nematoda</taxon>
        <taxon>Chromadorea</taxon>
        <taxon>Rhabditida</taxon>
        <taxon>Tylenchina</taxon>
        <taxon>Panagrolaimomorpha</taxon>
        <taxon>Strongyloidoidea</taxon>
        <taxon>Steinernematidae</taxon>
        <taxon>Steinernema</taxon>
    </lineage>
</organism>